<dbReference type="SUPFAM" id="SSF56300">
    <property type="entry name" value="Metallo-dependent phosphatases"/>
    <property type="match status" value="1"/>
</dbReference>
<evidence type="ECO:0000256" key="1">
    <source>
        <dbReference type="ARBA" id="ARBA00005662"/>
    </source>
</evidence>
<dbReference type="InterPro" id="IPR012338">
    <property type="entry name" value="Beta-lactam/transpept-like"/>
</dbReference>
<dbReference type="GO" id="GO:0009002">
    <property type="term" value="F:serine-type D-Ala-D-Ala carboxypeptidase activity"/>
    <property type="evidence" value="ECO:0007669"/>
    <property type="project" value="InterPro"/>
</dbReference>
<dbReference type="GO" id="GO:0006508">
    <property type="term" value="P:proteolysis"/>
    <property type="evidence" value="ECO:0007669"/>
    <property type="project" value="InterPro"/>
</dbReference>
<dbReference type="Gene3D" id="3.90.190.20">
    <property type="entry name" value="Mur ligase, C-terminal domain"/>
    <property type="match status" value="1"/>
</dbReference>
<dbReference type="Pfam" id="PF08245">
    <property type="entry name" value="Mur_ligase_M"/>
    <property type="match status" value="1"/>
</dbReference>
<dbReference type="EMBL" id="CP110232">
    <property type="protein sequence ID" value="WEG74236.1"/>
    <property type="molecule type" value="Genomic_DNA"/>
</dbReference>
<dbReference type="InterPro" id="IPR013221">
    <property type="entry name" value="Mur_ligase_cen"/>
</dbReference>
<dbReference type="Gene3D" id="3.40.710.10">
    <property type="entry name" value="DD-peptidase/beta-lactamase superfamily"/>
    <property type="match status" value="1"/>
</dbReference>
<sequence>MVVQHKIPDLKTNLPQLIVEDPYKLMHDLFVNNASKSKAKRVAISGTVGKSTTTKLIADALEQNNSVTRTAGNHNSRTGVKLTVLNEVEEAKFSVVEVAMNALNYGPVDAGVMEDVAVDLGVITEISFGQGGLDANRTIDLKTRIAYALKNEGNMLLCRDITDFDYLLKTTQTYTSNIYTYGFHEEADFQIKEVYMNELESRYKIEDKINQVNYLIDVALLDRGNLSNLTASIAALSLLEETITPELIDFLAQDVEASQTFQLSKTEAGKHQVSIIDDTKNAQYLSMKNFLNFAAAHKCNKGTKKIVALGRIIGLRGLSEEGHKKLLPEIINDNFTKVYTYGPEIDVLGTEIPKKLFGGHFNTFKDMTEAIAKEIDSATIIYVKGSRRDSDIHLMTPFLIKNLDYYKSGLGEFTYTSTTEVTENKHFSTYGMANLVLYYDVLRKIASKKLKIDTMIDVTKDFSKQTSADKVGLTKGQQLSLYDLLRLATAKNAPDAIITLAEHVYGSNKKASATLSKVASELGLNDLAVKNISGRRCKFAQRVYLTDLAIMGEAFGTIPYHYLSLINTSSVYYKGAVRDGNNQVSKFGKTLAVMYWGQDNTNGLVLTNKNNKISYVGFINNDRAHYADAFVDDYITTYSFKKKPHTKDKSVKLNQPIINILGDTYFGEYYTRARSRRGIPDGLTEHGYSYSFEKVAREMPQEEFNIINFEAVFADPTKGNLKGIKEFILDADADPTLAELKNRHVDMVSLATNHAMDFGADALDETLDLFNKEKILTVGAGKTNEEATDYVELTHKKQKIAIFNGYWYRRPAYAMYDFYAKSTKSGVACLTGRLVDKIKAYRQKNPHAKIVTIAHWGVDFKQIDTNQRTAAETLVNAGVDLIVGHGPHTIQPMEMINQTPVLYSIGNGIFNSNGEYAKHKALPFGYLVKWHLEDEALYILPIQTNNKKTFWQPDFVTEAEFKDIVAVNPKIKFEEMLYHNKHALKIKL</sequence>
<dbReference type="Pfam" id="PF09587">
    <property type="entry name" value="PGA_cap"/>
    <property type="match status" value="1"/>
</dbReference>
<comment type="similarity">
    <text evidence="1">Belongs to the CapA family.</text>
</comment>
<dbReference type="KEGG" id="vie:OL234_04890"/>
<dbReference type="GO" id="GO:0016881">
    <property type="term" value="F:acid-amino acid ligase activity"/>
    <property type="evidence" value="ECO:0007669"/>
    <property type="project" value="InterPro"/>
</dbReference>
<accession>A0AAF0I8Q7</accession>
<dbReference type="AlphaFoldDB" id="A0AAF0I8Q7"/>
<dbReference type="CDD" id="cd07381">
    <property type="entry name" value="MPP_CapA"/>
    <property type="match status" value="1"/>
</dbReference>
<dbReference type="InterPro" id="IPR019079">
    <property type="entry name" value="Capsule_synth_CapA"/>
</dbReference>
<evidence type="ECO:0000259" key="2">
    <source>
        <dbReference type="SMART" id="SM00854"/>
    </source>
</evidence>
<dbReference type="SUPFAM" id="SSF53623">
    <property type="entry name" value="MurD-like peptide ligases, catalytic domain"/>
    <property type="match status" value="1"/>
</dbReference>
<dbReference type="InterPro" id="IPR036565">
    <property type="entry name" value="Mur-like_cat_sf"/>
</dbReference>
<organism evidence="3 4">
    <name type="scientific">Vagococcus intermedius</name>
    <dbReference type="NCBI Taxonomy" id="2991418"/>
    <lineage>
        <taxon>Bacteria</taxon>
        <taxon>Bacillati</taxon>
        <taxon>Bacillota</taxon>
        <taxon>Bacilli</taxon>
        <taxon>Lactobacillales</taxon>
        <taxon>Enterococcaceae</taxon>
        <taxon>Vagococcus</taxon>
    </lineage>
</organism>
<dbReference type="InterPro" id="IPR036615">
    <property type="entry name" value="Mur_ligase_C_dom_sf"/>
</dbReference>
<dbReference type="InterPro" id="IPR001967">
    <property type="entry name" value="Peptidase_S11_N"/>
</dbReference>
<dbReference type="InterPro" id="IPR029052">
    <property type="entry name" value="Metallo-depent_PP-like"/>
</dbReference>
<dbReference type="Pfam" id="PF00768">
    <property type="entry name" value="Peptidase_S11"/>
    <property type="match status" value="1"/>
</dbReference>
<dbReference type="Gene3D" id="3.40.1190.10">
    <property type="entry name" value="Mur-like, catalytic domain"/>
    <property type="match status" value="1"/>
</dbReference>
<dbReference type="Gene3D" id="3.60.21.10">
    <property type="match status" value="1"/>
</dbReference>
<evidence type="ECO:0000313" key="3">
    <source>
        <dbReference type="EMBL" id="WEG74236.1"/>
    </source>
</evidence>
<dbReference type="SMART" id="SM00854">
    <property type="entry name" value="PGA_cap"/>
    <property type="match status" value="1"/>
</dbReference>
<proteinExistence type="inferred from homology"/>
<dbReference type="SUPFAM" id="SSF56601">
    <property type="entry name" value="beta-lactamase/transpeptidase-like"/>
    <property type="match status" value="1"/>
</dbReference>
<dbReference type="Proteomes" id="UP001179647">
    <property type="component" value="Chromosome"/>
</dbReference>
<keyword evidence="4" id="KW-1185">Reference proteome</keyword>
<dbReference type="GO" id="GO:0005524">
    <property type="term" value="F:ATP binding"/>
    <property type="evidence" value="ECO:0007669"/>
    <property type="project" value="InterPro"/>
</dbReference>
<dbReference type="InterPro" id="IPR052169">
    <property type="entry name" value="CW_Biosynth-Accessory"/>
</dbReference>
<gene>
    <name evidence="3" type="ORF">OL234_04890</name>
</gene>
<dbReference type="PANTHER" id="PTHR33393:SF13">
    <property type="entry name" value="PGA BIOSYNTHESIS PROTEIN CAPA"/>
    <property type="match status" value="1"/>
</dbReference>
<dbReference type="RefSeq" id="WP_275470035.1">
    <property type="nucleotide sequence ID" value="NZ_CP110232.1"/>
</dbReference>
<protein>
    <submittedName>
        <fullName evidence="3">CapA family protein</fullName>
    </submittedName>
</protein>
<feature type="domain" description="Capsule synthesis protein CapA" evidence="2">
    <location>
        <begin position="657"/>
        <end position="912"/>
    </location>
</feature>
<evidence type="ECO:0000313" key="4">
    <source>
        <dbReference type="Proteomes" id="UP001179647"/>
    </source>
</evidence>
<name>A0AAF0I8Q7_9ENTE</name>
<dbReference type="SUPFAM" id="SSF53244">
    <property type="entry name" value="MurD-like peptide ligases, peptide-binding domain"/>
    <property type="match status" value="1"/>
</dbReference>
<reference evidence="3" key="1">
    <citation type="submission" date="2022-10" db="EMBL/GenBank/DDBJ databases">
        <title>Vagococcus sp. isolated from poultry meat.</title>
        <authorList>
            <person name="Johansson P."/>
            <person name="Bjorkroth J."/>
        </authorList>
    </citation>
    <scope>NUCLEOTIDE SEQUENCE</scope>
    <source>
        <strain evidence="3">STAA11</strain>
    </source>
</reference>
<dbReference type="PANTHER" id="PTHR33393">
    <property type="entry name" value="POLYGLUTAMINE SYNTHESIS ACCESSORY PROTEIN RV0574C-RELATED"/>
    <property type="match status" value="1"/>
</dbReference>